<dbReference type="PANTHER" id="PTHR30349">
    <property type="entry name" value="PHAGE INTEGRASE-RELATED"/>
    <property type="match status" value="1"/>
</dbReference>
<feature type="domain" description="Tyr recombinase" evidence="3">
    <location>
        <begin position="472"/>
        <end position="691"/>
    </location>
</feature>
<dbReference type="Proteomes" id="UP000305778">
    <property type="component" value="Unassembled WGS sequence"/>
</dbReference>
<dbReference type="OrthoDB" id="8421690at2"/>
<dbReference type="GO" id="GO:0006310">
    <property type="term" value="P:DNA recombination"/>
    <property type="evidence" value="ECO:0007669"/>
    <property type="project" value="UniProtKB-KW"/>
</dbReference>
<keyword evidence="5" id="KW-1185">Reference proteome</keyword>
<dbReference type="SUPFAM" id="SSF56349">
    <property type="entry name" value="DNA breaking-rejoining enzymes"/>
    <property type="match status" value="1"/>
</dbReference>
<keyword evidence="1" id="KW-0233">DNA recombination</keyword>
<dbReference type="GO" id="GO:0015074">
    <property type="term" value="P:DNA integration"/>
    <property type="evidence" value="ECO:0007669"/>
    <property type="project" value="InterPro"/>
</dbReference>
<gene>
    <name evidence="4" type="ORF">FCI23_53195</name>
</gene>
<sequence>MEAVRSPRSSRRTPACPSFFVSSRKGSFPLSPATVMPTNARLGTLPSAPGQAWPLAGPHKRSWFSRPARPSAWPAPLGGGNARTPLCRHCVLEFRSSDLSREEFIATYRRPKRIRTPWGEERDPCCIERDGARCTRPANSLELCRTHYSSWNRRSDPEMPLEQWLATSTLRPFDARPTCIVRGCSSQRSVTVLCKPHNETWTRDKRAGRTTASAEVWAERAAPFQRTNQFSLLILEEPARWEVLYGLQQRDARGGVIEPTATRHLVRGLVGVKSMLAADPDTLVAQLRSKGNNPIAHFREILRAIRVASLEFRGVKPTEPDVWDLATVGLRSKTRSGRREQSATVDLTAVRQTWIREALKEWVRSTSPSSGDFNRTLRACLTASDALHARPGGGHKPAELRFLDMQAIFTAMCDLRRKDGQLISRNTRKSTYGAFLGLLDFGRTAGLLDEMSASFGRHQSLVIPSEEAVEDSAGKAIPEPVIAQLDAHLASIGTGFPYGDLSLEDIRRMMTTVYMVLRDTGRRPTEVASLRRKCLSTNDDGDILTWDNHKKRRYGRQLPIAGETAQAIRTWQAWRDSIPAPSSSSEYLFPSITPRSGFRHMDPGALATGLRLWVQSIPELLSDQLDTEGNRLPFERSLVFPYAFRHSYAQRHADAGIPIDVLKELMDHRQITTTMTYYQNPRELHQTGENPQVTRSERGPTGSPSSYNLAA</sequence>
<name>A0A4U0RIF9_9ACTN</name>
<evidence type="ECO:0000259" key="3">
    <source>
        <dbReference type="PROSITE" id="PS51898"/>
    </source>
</evidence>
<dbReference type="CDD" id="cd00397">
    <property type="entry name" value="DNA_BRE_C"/>
    <property type="match status" value="1"/>
</dbReference>
<proteinExistence type="predicted"/>
<organism evidence="4 5">
    <name type="scientific">Actinacidiphila oryziradicis</name>
    <dbReference type="NCBI Taxonomy" id="2571141"/>
    <lineage>
        <taxon>Bacteria</taxon>
        <taxon>Bacillati</taxon>
        <taxon>Actinomycetota</taxon>
        <taxon>Actinomycetes</taxon>
        <taxon>Kitasatosporales</taxon>
        <taxon>Streptomycetaceae</taxon>
        <taxon>Actinacidiphila</taxon>
    </lineage>
</organism>
<dbReference type="Pfam" id="PF00589">
    <property type="entry name" value="Phage_integrase"/>
    <property type="match status" value="1"/>
</dbReference>
<protein>
    <submittedName>
        <fullName evidence="4">Phage integrase family protein</fullName>
    </submittedName>
</protein>
<dbReference type="InterPro" id="IPR050090">
    <property type="entry name" value="Tyrosine_recombinase_XerCD"/>
</dbReference>
<feature type="region of interest" description="Disordered" evidence="2">
    <location>
        <begin position="678"/>
        <end position="711"/>
    </location>
</feature>
<dbReference type="EMBL" id="SUMC01000207">
    <property type="protein sequence ID" value="TJZ94652.1"/>
    <property type="molecule type" value="Genomic_DNA"/>
</dbReference>
<evidence type="ECO:0000313" key="4">
    <source>
        <dbReference type="EMBL" id="TJZ94652.1"/>
    </source>
</evidence>
<dbReference type="InterPro" id="IPR002104">
    <property type="entry name" value="Integrase_catalytic"/>
</dbReference>
<reference evidence="4 5" key="1">
    <citation type="submission" date="2019-04" db="EMBL/GenBank/DDBJ databases">
        <title>Streptomyces oryziradicis sp. nov., a novel actinomycete isolated from rhizosphere soil of rice (Oryza sativa L.).</title>
        <authorList>
            <person name="Li C."/>
        </authorList>
    </citation>
    <scope>NUCLEOTIDE SEQUENCE [LARGE SCALE GENOMIC DNA]</scope>
    <source>
        <strain evidence="4 5">NEAU-C40</strain>
    </source>
</reference>
<dbReference type="AlphaFoldDB" id="A0A4U0RIF9"/>
<dbReference type="PANTHER" id="PTHR30349:SF64">
    <property type="entry name" value="PROPHAGE INTEGRASE INTD-RELATED"/>
    <property type="match status" value="1"/>
</dbReference>
<dbReference type="GO" id="GO:0003677">
    <property type="term" value="F:DNA binding"/>
    <property type="evidence" value="ECO:0007669"/>
    <property type="project" value="InterPro"/>
</dbReference>
<accession>A0A4U0RIF9</accession>
<comment type="caution">
    <text evidence="4">The sequence shown here is derived from an EMBL/GenBank/DDBJ whole genome shotgun (WGS) entry which is preliminary data.</text>
</comment>
<dbReference type="InterPro" id="IPR013762">
    <property type="entry name" value="Integrase-like_cat_sf"/>
</dbReference>
<dbReference type="PROSITE" id="PS51898">
    <property type="entry name" value="TYR_RECOMBINASE"/>
    <property type="match status" value="1"/>
</dbReference>
<evidence type="ECO:0000313" key="5">
    <source>
        <dbReference type="Proteomes" id="UP000305778"/>
    </source>
</evidence>
<dbReference type="Gene3D" id="1.10.443.10">
    <property type="entry name" value="Intergrase catalytic core"/>
    <property type="match status" value="1"/>
</dbReference>
<feature type="compositionally biased region" description="Polar residues" evidence="2">
    <location>
        <begin position="702"/>
        <end position="711"/>
    </location>
</feature>
<evidence type="ECO:0000256" key="1">
    <source>
        <dbReference type="ARBA" id="ARBA00023172"/>
    </source>
</evidence>
<dbReference type="InterPro" id="IPR011010">
    <property type="entry name" value="DNA_brk_join_enz"/>
</dbReference>
<evidence type="ECO:0000256" key="2">
    <source>
        <dbReference type="SAM" id="MobiDB-lite"/>
    </source>
</evidence>